<dbReference type="Proteomes" id="UP000789508">
    <property type="component" value="Unassembled WGS sequence"/>
</dbReference>
<accession>A0A9N9CST6</accession>
<comment type="caution">
    <text evidence="2">The sequence shown here is derived from an EMBL/GenBank/DDBJ whole genome shotgun (WGS) entry which is preliminary data.</text>
</comment>
<dbReference type="AlphaFoldDB" id="A0A9N9CST6"/>
<gene>
    <name evidence="2" type="ORF">ALEPTO_LOCUS8552</name>
</gene>
<proteinExistence type="predicted"/>
<feature type="region of interest" description="Disordered" evidence="1">
    <location>
        <begin position="1"/>
        <end position="22"/>
    </location>
</feature>
<name>A0A9N9CST6_9GLOM</name>
<organism evidence="2 3">
    <name type="scientific">Ambispora leptoticha</name>
    <dbReference type="NCBI Taxonomy" id="144679"/>
    <lineage>
        <taxon>Eukaryota</taxon>
        <taxon>Fungi</taxon>
        <taxon>Fungi incertae sedis</taxon>
        <taxon>Mucoromycota</taxon>
        <taxon>Glomeromycotina</taxon>
        <taxon>Glomeromycetes</taxon>
        <taxon>Archaeosporales</taxon>
        <taxon>Ambisporaceae</taxon>
        <taxon>Ambispora</taxon>
    </lineage>
</organism>
<dbReference type="EMBL" id="CAJVPS010005041">
    <property type="protein sequence ID" value="CAG8610787.1"/>
    <property type="molecule type" value="Genomic_DNA"/>
</dbReference>
<protein>
    <submittedName>
        <fullName evidence="2">8481_t:CDS:1</fullName>
    </submittedName>
</protein>
<evidence type="ECO:0000313" key="3">
    <source>
        <dbReference type="Proteomes" id="UP000789508"/>
    </source>
</evidence>
<evidence type="ECO:0000256" key="1">
    <source>
        <dbReference type="SAM" id="MobiDB-lite"/>
    </source>
</evidence>
<reference evidence="2" key="1">
    <citation type="submission" date="2021-06" db="EMBL/GenBank/DDBJ databases">
        <authorList>
            <person name="Kallberg Y."/>
            <person name="Tangrot J."/>
            <person name="Rosling A."/>
        </authorList>
    </citation>
    <scope>NUCLEOTIDE SEQUENCE</scope>
    <source>
        <strain evidence="2">FL130A</strain>
    </source>
</reference>
<sequence length="153" mass="17473">MAIIKTSEDSNNSKNCNKNTKSIDEGFNPETLYFEDFDGTYYEEPEEYFGDDYFSYVSDCSSDISSTAENSIYSTDSSISTHESDNFLSLYSHNESISACALPNKDEKKSMKLNINTTEKFFNMTPKDYRISLINFYKQKIGDINGDFSKISN</sequence>
<keyword evidence="3" id="KW-1185">Reference proteome</keyword>
<evidence type="ECO:0000313" key="2">
    <source>
        <dbReference type="EMBL" id="CAG8610787.1"/>
    </source>
</evidence>
<dbReference type="OrthoDB" id="10433596at2759"/>
<feature type="compositionally biased region" description="Low complexity" evidence="1">
    <location>
        <begin position="10"/>
        <end position="20"/>
    </location>
</feature>